<organism evidence="6 7">
    <name type="scientific">Pseudomassariella vexata</name>
    <dbReference type="NCBI Taxonomy" id="1141098"/>
    <lineage>
        <taxon>Eukaryota</taxon>
        <taxon>Fungi</taxon>
        <taxon>Dikarya</taxon>
        <taxon>Ascomycota</taxon>
        <taxon>Pezizomycotina</taxon>
        <taxon>Sordariomycetes</taxon>
        <taxon>Xylariomycetidae</taxon>
        <taxon>Amphisphaeriales</taxon>
        <taxon>Pseudomassariaceae</taxon>
        <taxon>Pseudomassariella</taxon>
    </lineage>
</organism>
<dbReference type="STRING" id="1141098.A0A1Y2D8Y9"/>
<reference evidence="6 7" key="1">
    <citation type="submission" date="2016-07" db="EMBL/GenBank/DDBJ databases">
        <title>Pervasive Adenine N6-methylation of Active Genes in Fungi.</title>
        <authorList>
            <consortium name="DOE Joint Genome Institute"/>
            <person name="Mondo S.J."/>
            <person name="Dannebaum R.O."/>
            <person name="Kuo R.C."/>
            <person name="Labutti K."/>
            <person name="Haridas S."/>
            <person name="Kuo A."/>
            <person name="Salamov A."/>
            <person name="Ahrendt S.R."/>
            <person name="Lipzen A."/>
            <person name="Sullivan W."/>
            <person name="Andreopoulos W.B."/>
            <person name="Clum A."/>
            <person name="Lindquist E."/>
            <person name="Daum C."/>
            <person name="Ramamoorthy G.K."/>
            <person name="Gryganskyi A."/>
            <person name="Culley D."/>
            <person name="Magnuson J.K."/>
            <person name="James T.Y."/>
            <person name="O'Malley M.A."/>
            <person name="Stajich J.E."/>
            <person name="Spatafora J.W."/>
            <person name="Visel A."/>
            <person name="Grigoriev I.V."/>
        </authorList>
    </citation>
    <scope>NUCLEOTIDE SEQUENCE [LARGE SCALE GENOMIC DNA]</scope>
    <source>
        <strain evidence="6 7">CBS 129021</strain>
    </source>
</reference>
<comment type="caution">
    <text evidence="6">The sequence shown here is derived from an EMBL/GenBank/DDBJ whole genome shotgun (WGS) entry which is preliminary data.</text>
</comment>
<evidence type="ECO:0000256" key="2">
    <source>
        <dbReference type="ARBA" id="ARBA00010617"/>
    </source>
</evidence>
<dbReference type="Gene3D" id="1.10.630.10">
    <property type="entry name" value="Cytochrome P450"/>
    <property type="match status" value="1"/>
</dbReference>
<dbReference type="InterPro" id="IPR001128">
    <property type="entry name" value="Cyt_P450"/>
</dbReference>
<dbReference type="AlphaFoldDB" id="A0A1Y2D8Y9"/>
<evidence type="ECO:0000313" key="6">
    <source>
        <dbReference type="EMBL" id="ORY55718.1"/>
    </source>
</evidence>
<dbReference type="InterPro" id="IPR050121">
    <property type="entry name" value="Cytochrome_P450_monoxygenase"/>
</dbReference>
<evidence type="ECO:0000256" key="4">
    <source>
        <dbReference type="ARBA" id="ARBA00022723"/>
    </source>
</evidence>
<comment type="similarity">
    <text evidence="2">Belongs to the cytochrome P450 family.</text>
</comment>
<evidence type="ECO:0000256" key="1">
    <source>
        <dbReference type="ARBA" id="ARBA00001971"/>
    </source>
</evidence>
<dbReference type="InParanoid" id="A0A1Y2D8Y9"/>
<dbReference type="PRINTS" id="PR00385">
    <property type="entry name" value="P450"/>
</dbReference>
<accession>A0A1Y2D8Y9</accession>
<dbReference type="GO" id="GO:0016705">
    <property type="term" value="F:oxidoreductase activity, acting on paired donors, with incorporation or reduction of molecular oxygen"/>
    <property type="evidence" value="ECO:0007669"/>
    <property type="project" value="InterPro"/>
</dbReference>
<dbReference type="GO" id="GO:0005506">
    <property type="term" value="F:iron ion binding"/>
    <property type="evidence" value="ECO:0007669"/>
    <property type="project" value="InterPro"/>
</dbReference>
<proteinExistence type="inferred from homology"/>
<dbReference type="GO" id="GO:0020037">
    <property type="term" value="F:heme binding"/>
    <property type="evidence" value="ECO:0007669"/>
    <property type="project" value="InterPro"/>
</dbReference>
<dbReference type="Pfam" id="PF00067">
    <property type="entry name" value="p450"/>
    <property type="match status" value="1"/>
</dbReference>
<evidence type="ECO:0000256" key="3">
    <source>
        <dbReference type="ARBA" id="ARBA00022617"/>
    </source>
</evidence>
<dbReference type="EMBL" id="MCFJ01000026">
    <property type="protein sequence ID" value="ORY55718.1"/>
    <property type="molecule type" value="Genomic_DNA"/>
</dbReference>
<name>A0A1Y2D8Y9_9PEZI</name>
<protein>
    <submittedName>
        <fullName evidence="6">Cytochrome P450</fullName>
    </submittedName>
</protein>
<dbReference type="GO" id="GO:0004497">
    <property type="term" value="F:monooxygenase activity"/>
    <property type="evidence" value="ECO:0007669"/>
    <property type="project" value="InterPro"/>
</dbReference>
<dbReference type="InterPro" id="IPR036396">
    <property type="entry name" value="Cyt_P450_sf"/>
</dbReference>
<keyword evidence="5" id="KW-0408">Iron</keyword>
<dbReference type="RefSeq" id="XP_040709776.1">
    <property type="nucleotide sequence ID" value="XM_040862587.1"/>
</dbReference>
<dbReference type="SUPFAM" id="SSF48264">
    <property type="entry name" value="Cytochrome P450"/>
    <property type="match status" value="1"/>
</dbReference>
<comment type="cofactor">
    <cofactor evidence="1">
        <name>heme</name>
        <dbReference type="ChEBI" id="CHEBI:30413"/>
    </cofactor>
</comment>
<keyword evidence="7" id="KW-1185">Reference proteome</keyword>
<keyword evidence="4" id="KW-0479">Metal-binding</keyword>
<dbReference type="GeneID" id="63778799"/>
<keyword evidence="3" id="KW-0349">Heme</keyword>
<dbReference type="PANTHER" id="PTHR24305">
    <property type="entry name" value="CYTOCHROME P450"/>
    <property type="match status" value="1"/>
</dbReference>
<dbReference type="Proteomes" id="UP000193689">
    <property type="component" value="Unassembled WGS sequence"/>
</dbReference>
<gene>
    <name evidence="6" type="ORF">BCR38DRAFT_461959</name>
</gene>
<evidence type="ECO:0000313" key="7">
    <source>
        <dbReference type="Proteomes" id="UP000193689"/>
    </source>
</evidence>
<dbReference type="OrthoDB" id="1470350at2759"/>
<sequence length="217" mass="24569">MPVPQAGLACLHRFVNKLWRLSQESEGKCINAVQWLEMITFDVLREMAFGEGFECVEKDKAILLYKLHPWIDLIFKHLFEVTLADNRPRRLDAEMPRKDFFTHIANKVLAGEVEQEEMTAHASTLVLAGGETTATCLTAAMYHLLKTPATLEKLTTEILARYKSYGEIDAASVMQLLYLQAVVNEALRIHPPGSQVFRRVSPGCHIDSYWVPKGVCH</sequence>
<dbReference type="PANTHER" id="PTHR24305:SF210">
    <property type="entry name" value="CYTOCHROME P450 MONOOXYGENASE ASQL-RELATED"/>
    <property type="match status" value="1"/>
</dbReference>
<evidence type="ECO:0000256" key="5">
    <source>
        <dbReference type="ARBA" id="ARBA00023004"/>
    </source>
</evidence>